<feature type="coiled-coil region" evidence="1">
    <location>
        <begin position="435"/>
        <end position="472"/>
    </location>
</feature>
<sequence length="502" mass="58412">MDCSLLYAITLDKLEQGFIQSRNMIEFNQNIIANLSSELKKILQEHSLTSNEKDCKEHVRKAIADFYRKNGMGTFIRFDKDKNIEVSTVVKDPQNNLCVMFLSRWLEENKKKFRSKTGDTNETLSQEEFNMIIEYAKMCVDFNNDLLFRDIVRNAIRKTFNLNSRDGLFFTPLGAYFKIFDFKFVKLSNEIRSVQKLNSARLLDDGDRLKINAYLKKYDVDKMIIDSIDYVLNTKTHLEGMSNISFTKNFLFFVAQDFRSHLEKILDGKIPSILQTCFVEEKIRSYKNIIFDKVANFVLQMVYNGSSSARDFIAFYNGQTVQNEGREIIIPPITDAKGERWSLEKIENTLTQKHQIQAKIDSLKENQKKINEVISFIEKGISKIQTEIDEKNKLIEKIDSIYEGKKKQIHNIKENDKNIQKETISLGLGKYLEEKKTILTQIEELNLQINQKKQKKLECAQEQKNIQDAIETQVEENQIKFIQYDMLVSALSGAIGGVKLEY</sequence>
<evidence type="ECO:0000313" key="4">
    <source>
        <dbReference type="Proteomes" id="UP001177258"/>
    </source>
</evidence>
<evidence type="ECO:0000313" key="3">
    <source>
        <dbReference type="EMBL" id="MDP2538904.1"/>
    </source>
</evidence>
<dbReference type="Proteomes" id="UP001177258">
    <property type="component" value="Unassembled WGS sequence"/>
</dbReference>
<evidence type="ECO:0000313" key="2">
    <source>
        <dbReference type="EMBL" id="MDO7252861.1"/>
    </source>
</evidence>
<reference evidence="2" key="2">
    <citation type="submission" date="2023-07" db="EMBL/GenBank/DDBJ databases">
        <authorList>
            <person name="Aydin F."/>
            <person name="Tarhane S."/>
            <person name="Saticioglu I.B."/>
            <person name="Karakaya E."/>
            <person name="Abay S."/>
            <person name="Guran O."/>
            <person name="Bozkurt E."/>
            <person name="Uzum N."/>
            <person name="Olgun K."/>
            <person name="Jablonski D."/>
        </authorList>
    </citation>
    <scope>NUCLEOTIDE SEQUENCE</scope>
    <source>
        <strain evidence="2">Faydin-H75</strain>
    </source>
</reference>
<accession>A0AA90PT06</accession>
<reference evidence="2 4" key="3">
    <citation type="journal article" date="2024" name="Syst. Appl. Microbiol.">
        <title>Helicobacter cappadocius sp. nov., from lizards: The first psychrotrophic Helicobacter species.</title>
        <authorList>
            <person name="Aydin F."/>
            <person name="Tarhane S."/>
            <person name="Karakaya E."/>
            <person name="Abay S."/>
            <person name="Kayman T."/>
            <person name="Guran O."/>
            <person name="Bozkurt E."/>
            <person name="Uzum N."/>
            <person name="Avci A."/>
            <person name="Olgun K."/>
            <person name="Jablonski D."/>
            <person name="Guran C."/>
            <person name="Burcin Saticioglu I."/>
        </authorList>
    </citation>
    <scope>NUCLEOTIDE SEQUENCE [LARGE SCALE GENOMIC DNA]</scope>
    <source>
        <strain evidence="2">Faydin-H75</strain>
        <strain evidence="4">faydin-H76</strain>
    </source>
</reference>
<dbReference type="Proteomes" id="UP001240777">
    <property type="component" value="Unassembled WGS sequence"/>
</dbReference>
<evidence type="ECO:0000256" key="1">
    <source>
        <dbReference type="SAM" id="Coils"/>
    </source>
</evidence>
<keyword evidence="5" id="KW-1185">Reference proteome</keyword>
<dbReference type="EMBL" id="JAUPEV010000003">
    <property type="protein sequence ID" value="MDO7252861.1"/>
    <property type="molecule type" value="Genomic_DNA"/>
</dbReference>
<organism evidence="3 4">
    <name type="scientific">Helicobacter cappadocius</name>
    <dbReference type="NCBI Taxonomy" id="3063998"/>
    <lineage>
        <taxon>Bacteria</taxon>
        <taxon>Pseudomonadati</taxon>
        <taxon>Campylobacterota</taxon>
        <taxon>Epsilonproteobacteria</taxon>
        <taxon>Campylobacterales</taxon>
        <taxon>Helicobacteraceae</taxon>
        <taxon>Helicobacter</taxon>
    </lineage>
</organism>
<gene>
    <name evidence="2" type="ORF">Q5I04_02900</name>
    <name evidence="3" type="ORF">Q5I06_03830</name>
</gene>
<reference evidence="3 5" key="1">
    <citation type="submission" date="2023-07" db="EMBL/GenBank/DDBJ databases">
        <title>Unpublished Manusciprt.</title>
        <authorList>
            <person name="Aydin F."/>
            <person name="Tarhane S."/>
            <person name="Saticioglu I.B."/>
            <person name="Karakaya E."/>
            <person name="Abay S."/>
            <person name="Guran O."/>
            <person name="Bozkurt E."/>
            <person name="Uzum N."/>
            <person name="Olgun K."/>
            <person name="Jablonski D."/>
        </authorList>
    </citation>
    <scope>NUCLEOTIDE SEQUENCE</scope>
    <source>
        <strain evidence="5">faydin-H75</strain>
        <strain evidence="3">Faydin-H76</strain>
    </source>
</reference>
<keyword evidence="1" id="KW-0175">Coiled coil</keyword>
<feature type="coiled-coil region" evidence="1">
    <location>
        <begin position="346"/>
        <end position="373"/>
    </location>
</feature>
<dbReference type="RefSeq" id="WP_305516706.1">
    <property type="nucleotide sequence ID" value="NZ_JAUPEV010000003.1"/>
</dbReference>
<name>A0AA90PT06_9HELI</name>
<protein>
    <submittedName>
        <fullName evidence="3">Uncharacterized protein</fullName>
    </submittedName>
</protein>
<proteinExistence type="predicted"/>
<comment type="caution">
    <text evidence="3">The sequence shown here is derived from an EMBL/GenBank/DDBJ whole genome shotgun (WGS) entry which is preliminary data.</text>
</comment>
<dbReference type="EMBL" id="JAUYZK010000004">
    <property type="protein sequence ID" value="MDP2538904.1"/>
    <property type="molecule type" value="Genomic_DNA"/>
</dbReference>
<dbReference type="AlphaFoldDB" id="A0AA90PT06"/>
<evidence type="ECO:0000313" key="5">
    <source>
        <dbReference type="Proteomes" id="UP001240777"/>
    </source>
</evidence>